<accession>A0ABR9CCP4</accession>
<dbReference type="Gene3D" id="3.60.10.10">
    <property type="entry name" value="Endonuclease/exonuclease/phosphatase"/>
    <property type="match status" value="1"/>
</dbReference>
<dbReference type="PANTHER" id="PTHR42834:SF1">
    <property type="entry name" value="ENDONUCLEASE_EXONUCLEASE_PHOSPHATASE FAMILY PROTEIN (AFU_ORTHOLOGUE AFUA_3G09210)"/>
    <property type="match status" value="1"/>
</dbReference>
<reference evidence="2 3" key="1">
    <citation type="submission" date="2020-09" db="EMBL/GenBank/DDBJ databases">
        <title>The genome sequence of type strain Labrenzia polysiphoniae KACC 19711.</title>
        <authorList>
            <person name="Liu Y."/>
        </authorList>
    </citation>
    <scope>NUCLEOTIDE SEQUENCE [LARGE SCALE GENOMIC DNA]</scope>
    <source>
        <strain evidence="2 3">KACC 19711</strain>
    </source>
</reference>
<dbReference type="InterPro" id="IPR005135">
    <property type="entry name" value="Endo/exonuclease/phosphatase"/>
</dbReference>
<dbReference type="Proteomes" id="UP000615687">
    <property type="component" value="Unassembled WGS sequence"/>
</dbReference>
<keyword evidence="2" id="KW-0255">Endonuclease</keyword>
<proteinExistence type="predicted"/>
<dbReference type="SUPFAM" id="SSF56219">
    <property type="entry name" value="DNase I-like"/>
    <property type="match status" value="1"/>
</dbReference>
<keyword evidence="2" id="KW-0378">Hydrolase</keyword>
<keyword evidence="3" id="KW-1185">Reference proteome</keyword>
<protein>
    <submittedName>
        <fullName evidence="2">Endonuclease/exonuclease/phosphatase family protein</fullName>
    </submittedName>
</protein>
<evidence type="ECO:0000313" key="3">
    <source>
        <dbReference type="Proteomes" id="UP000615687"/>
    </source>
</evidence>
<dbReference type="RefSeq" id="WP_192109780.1">
    <property type="nucleotide sequence ID" value="NZ_JACYXJ010000005.1"/>
</dbReference>
<evidence type="ECO:0000313" key="2">
    <source>
        <dbReference type="EMBL" id="MBD8877348.1"/>
    </source>
</evidence>
<evidence type="ECO:0000259" key="1">
    <source>
        <dbReference type="Pfam" id="PF03372"/>
    </source>
</evidence>
<dbReference type="Pfam" id="PF03372">
    <property type="entry name" value="Exo_endo_phos"/>
    <property type="match status" value="1"/>
</dbReference>
<sequence>MRLATFNLESFGEDRFRPDNLIPRLSALRPRLIELDADILCLQEVNAQKPLGEKRRDFAALDLLLAETPYADFNRAAGQRPDLQGPADRHNLLALSRYPIDEVQVLYHARVEPPLWRPKTTGADDICEDLMRFDRPILQVKLDIGAEQSLHLFVVHLRAPIAAALPGGKSGASCWKSSSAWAEGYFLSAMKRTAQALDLRLAIDALFDKEPDALIAAAGDFNATGDASALRLICADPEDTGNQDLATRQMYQVDEILPAEERGTVLHNGRAQALDHIVVSSSLRRRVAGIHVFNEQLADELKDAETDAREGSFHAAVCAELAL</sequence>
<dbReference type="InterPro" id="IPR036691">
    <property type="entry name" value="Endo/exonu/phosph_ase_sf"/>
</dbReference>
<gene>
    <name evidence="2" type="ORF">IG617_13710</name>
</gene>
<keyword evidence="2" id="KW-0540">Nuclease</keyword>
<name>A0ABR9CCP4_9HYPH</name>
<comment type="caution">
    <text evidence="2">The sequence shown here is derived from an EMBL/GenBank/DDBJ whole genome shotgun (WGS) entry which is preliminary data.</text>
</comment>
<dbReference type="PANTHER" id="PTHR42834">
    <property type="entry name" value="ENDONUCLEASE/EXONUCLEASE/PHOSPHATASE FAMILY PROTEIN (AFU_ORTHOLOGUE AFUA_3G09210)"/>
    <property type="match status" value="1"/>
</dbReference>
<feature type="domain" description="Endonuclease/exonuclease/phosphatase" evidence="1">
    <location>
        <begin position="4"/>
        <end position="292"/>
    </location>
</feature>
<organism evidence="2 3">
    <name type="scientific">Roseibium polysiphoniae</name>
    <dbReference type="NCBI Taxonomy" id="2571221"/>
    <lineage>
        <taxon>Bacteria</taxon>
        <taxon>Pseudomonadati</taxon>
        <taxon>Pseudomonadota</taxon>
        <taxon>Alphaproteobacteria</taxon>
        <taxon>Hyphomicrobiales</taxon>
        <taxon>Stappiaceae</taxon>
        <taxon>Roseibium</taxon>
    </lineage>
</organism>
<dbReference type="GO" id="GO:0004519">
    <property type="term" value="F:endonuclease activity"/>
    <property type="evidence" value="ECO:0007669"/>
    <property type="project" value="UniProtKB-KW"/>
</dbReference>
<dbReference type="EMBL" id="JACYXJ010000005">
    <property type="protein sequence ID" value="MBD8877348.1"/>
    <property type="molecule type" value="Genomic_DNA"/>
</dbReference>